<proteinExistence type="inferred from homology"/>
<dbReference type="InterPro" id="IPR019776">
    <property type="entry name" value="Flagellar_basal_body_rod_CS"/>
</dbReference>
<dbReference type="InterPro" id="IPR006299">
    <property type="entry name" value="FlgC"/>
</dbReference>
<name>A0A5C5XH73_9PLAN</name>
<dbReference type="InterPro" id="IPR001444">
    <property type="entry name" value="Flag_bb_rod_N"/>
</dbReference>
<feature type="domain" description="Flagellar basal body rod protein N-terminal" evidence="8">
    <location>
        <begin position="9"/>
        <end position="33"/>
    </location>
</feature>
<dbReference type="Proteomes" id="UP000316095">
    <property type="component" value="Unassembled WGS sequence"/>
</dbReference>
<comment type="caution">
    <text evidence="10">The sequence shown here is derived from an EMBL/GenBank/DDBJ whole genome shotgun (WGS) entry which is preliminary data.</text>
</comment>
<dbReference type="RefSeq" id="WP_146503950.1">
    <property type="nucleotide sequence ID" value="NZ_SJPG01000001.1"/>
</dbReference>
<dbReference type="PROSITE" id="PS00588">
    <property type="entry name" value="FLAGELLA_BB_ROD"/>
    <property type="match status" value="1"/>
</dbReference>
<comment type="subunit">
    <text evidence="5 6">The basal body constitutes a major portion of the flagellar organelle and consists of four rings (L,P,S, and M) mounted on a central rod. The rod consists of about 26 subunits of FlgG in the distal portion, and FlgB, FlgC and FlgF are thought to build up the proximal portion of the rod with about 6 subunits each.</text>
</comment>
<evidence type="ECO:0000256" key="2">
    <source>
        <dbReference type="ARBA" id="ARBA00009677"/>
    </source>
</evidence>
<evidence type="ECO:0000313" key="11">
    <source>
        <dbReference type="Proteomes" id="UP000316095"/>
    </source>
</evidence>
<dbReference type="NCBIfam" id="TIGR01395">
    <property type="entry name" value="FlgC"/>
    <property type="match status" value="1"/>
</dbReference>
<feature type="domain" description="Flagellar basal-body/hook protein C-terminal" evidence="9">
    <location>
        <begin position="88"/>
        <end position="128"/>
    </location>
</feature>
<organism evidence="10 11">
    <name type="scientific">Rubinisphaera italica</name>
    <dbReference type="NCBI Taxonomy" id="2527969"/>
    <lineage>
        <taxon>Bacteria</taxon>
        <taxon>Pseudomonadati</taxon>
        <taxon>Planctomycetota</taxon>
        <taxon>Planctomycetia</taxon>
        <taxon>Planctomycetales</taxon>
        <taxon>Planctomycetaceae</taxon>
        <taxon>Rubinisphaera</taxon>
    </lineage>
</organism>
<reference evidence="10 11" key="1">
    <citation type="submission" date="2019-02" db="EMBL/GenBank/DDBJ databases">
        <title>Deep-cultivation of Planctomycetes and their phenomic and genomic characterization uncovers novel biology.</title>
        <authorList>
            <person name="Wiegand S."/>
            <person name="Jogler M."/>
            <person name="Boedeker C."/>
            <person name="Pinto D."/>
            <person name="Vollmers J."/>
            <person name="Rivas-Marin E."/>
            <person name="Kohn T."/>
            <person name="Peeters S.H."/>
            <person name="Heuer A."/>
            <person name="Rast P."/>
            <person name="Oberbeckmann S."/>
            <person name="Bunk B."/>
            <person name="Jeske O."/>
            <person name="Meyerdierks A."/>
            <person name="Storesund J.E."/>
            <person name="Kallscheuer N."/>
            <person name="Luecker S."/>
            <person name="Lage O.M."/>
            <person name="Pohl T."/>
            <person name="Merkel B.J."/>
            <person name="Hornburger P."/>
            <person name="Mueller R.-W."/>
            <person name="Bruemmer F."/>
            <person name="Labrenz M."/>
            <person name="Spormann A.M."/>
            <person name="Op Den Camp H."/>
            <person name="Overmann J."/>
            <person name="Amann R."/>
            <person name="Jetten M.S.M."/>
            <person name="Mascher T."/>
            <person name="Medema M.H."/>
            <person name="Devos D.P."/>
            <person name="Kaster A.-K."/>
            <person name="Ovreas L."/>
            <person name="Rohde M."/>
            <person name="Galperin M.Y."/>
            <person name="Jogler C."/>
        </authorList>
    </citation>
    <scope>NUCLEOTIDE SEQUENCE [LARGE SCALE GENOMIC DNA]</scope>
    <source>
        <strain evidence="10 11">Pan54</strain>
    </source>
</reference>
<dbReference type="Pfam" id="PF06429">
    <property type="entry name" value="Flg_bbr_C"/>
    <property type="match status" value="1"/>
</dbReference>
<evidence type="ECO:0000259" key="9">
    <source>
        <dbReference type="Pfam" id="PF06429"/>
    </source>
</evidence>
<keyword evidence="10" id="KW-0969">Cilium</keyword>
<comment type="similarity">
    <text evidence="2">Belongs to the flagella basal body rod proteins family.</text>
</comment>
<evidence type="ECO:0000256" key="7">
    <source>
        <dbReference type="SAM" id="MobiDB-lite"/>
    </source>
</evidence>
<evidence type="ECO:0000256" key="3">
    <source>
        <dbReference type="ARBA" id="ARBA00017941"/>
    </source>
</evidence>
<keyword evidence="10" id="KW-0966">Cell projection</keyword>
<gene>
    <name evidence="10" type="primary">flgC</name>
    <name evidence="10" type="ORF">Pan54_27880</name>
</gene>
<evidence type="ECO:0000256" key="4">
    <source>
        <dbReference type="ARBA" id="ARBA00023143"/>
    </source>
</evidence>
<evidence type="ECO:0000256" key="5">
    <source>
        <dbReference type="ARBA" id="ARBA00025933"/>
    </source>
</evidence>
<dbReference type="PANTHER" id="PTHR30435:SF2">
    <property type="entry name" value="FLAGELLAR BASAL-BODY ROD PROTEIN FLGC"/>
    <property type="match status" value="1"/>
</dbReference>
<sequence length="133" mass="14733">MFRTIDIITSGLVSQRQRLNTIAENVANINTTRDAEGNTAPFQRRFVAFSAEKSDGKAAGVEYQVEKDTTSDPRRVYEPNHPDADGEGYVSYPNINLVTEFVNALEASRAYEANVVSFNTTQKIGDMALRILA</sequence>
<dbReference type="GO" id="GO:0071978">
    <property type="term" value="P:bacterial-type flagellum-dependent swarming motility"/>
    <property type="evidence" value="ECO:0007669"/>
    <property type="project" value="TreeGrafter"/>
</dbReference>
<evidence type="ECO:0000256" key="6">
    <source>
        <dbReference type="RuleBase" id="RU362062"/>
    </source>
</evidence>
<feature type="region of interest" description="Disordered" evidence="7">
    <location>
        <begin position="59"/>
        <end position="88"/>
    </location>
</feature>
<evidence type="ECO:0000313" key="10">
    <source>
        <dbReference type="EMBL" id="TWT62049.1"/>
    </source>
</evidence>
<accession>A0A5C5XH73</accession>
<keyword evidence="11" id="KW-1185">Reference proteome</keyword>
<dbReference type="AlphaFoldDB" id="A0A5C5XH73"/>
<dbReference type="Pfam" id="PF00460">
    <property type="entry name" value="Flg_bb_rod"/>
    <property type="match status" value="1"/>
</dbReference>
<dbReference type="OrthoDB" id="9794148at2"/>
<comment type="subcellular location">
    <subcellularLocation>
        <location evidence="1 6">Bacterial flagellum basal body</location>
    </subcellularLocation>
</comment>
<dbReference type="InterPro" id="IPR010930">
    <property type="entry name" value="Flg_bb/hook_C_dom"/>
</dbReference>
<dbReference type="GO" id="GO:0030694">
    <property type="term" value="C:bacterial-type flagellum basal body, rod"/>
    <property type="evidence" value="ECO:0007669"/>
    <property type="project" value="UniProtKB-UniRule"/>
</dbReference>
<feature type="compositionally biased region" description="Basic and acidic residues" evidence="7">
    <location>
        <begin position="64"/>
        <end position="84"/>
    </location>
</feature>
<evidence type="ECO:0000256" key="1">
    <source>
        <dbReference type="ARBA" id="ARBA00004117"/>
    </source>
</evidence>
<protein>
    <recommendedName>
        <fullName evidence="3 6">Flagellar basal-body rod protein FlgC</fullName>
    </recommendedName>
</protein>
<dbReference type="PANTHER" id="PTHR30435">
    <property type="entry name" value="FLAGELLAR PROTEIN"/>
    <property type="match status" value="1"/>
</dbReference>
<keyword evidence="4 6" id="KW-0975">Bacterial flagellum</keyword>
<dbReference type="EMBL" id="SJPG01000001">
    <property type="protein sequence ID" value="TWT62049.1"/>
    <property type="molecule type" value="Genomic_DNA"/>
</dbReference>
<keyword evidence="10" id="KW-0282">Flagellum</keyword>
<evidence type="ECO:0000259" key="8">
    <source>
        <dbReference type="Pfam" id="PF00460"/>
    </source>
</evidence>